<feature type="transmembrane region" description="Helical" evidence="7">
    <location>
        <begin position="328"/>
        <end position="353"/>
    </location>
</feature>
<feature type="transmembrane region" description="Helical" evidence="7">
    <location>
        <begin position="389"/>
        <end position="408"/>
    </location>
</feature>
<dbReference type="PANTHER" id="PTHR30250:SF10">
    <property type="entry name" value="LIPOPOLYSACCHARIDE BIOSYNTHESIS PROTEIN WZXC"/>
    <property type="match status" value="1"/>
</dbReference>
<evidence type="ECO:0000256" key="4">
    <source>
        <dbReference type="ARBA" id="ARBA00022692"/>
    </source>
</evidence>
<dbReference type="AlphaFoldDB" id="A0A9W6K514"/>
<comment type="caution">
    <text evidence="8">The sequence shown here is derived from an EMBL/GenBank/DDBJ whole genome shotgun (WGS) entry which is preliminary data.</text>
</comment>
<dbReference type="InterPro" id="IPR050833">
    <property type="entry name" value="Poly_Biosynth_Transport"/>
</dbReference>
<gene>
    <name evidence="8" type="ORF">GCM10017655_11710</name>
</gene>
<keyword evidence="4 7" id="KW-0812">Transmembrane</keyword>
<reference evidence="8" key="1">
    <citation type="journal article" date="2014" name="Int. J. Syst. Evol. Microbiol.">
        <title>Complete genome sequence of Corynebacterium casei LMG S-19264T (=DSM 44701T), isolated from a smear-ripened cheese.</title>
        <authorList>
            <consortium name="US DOE Joint Genome Institute (JGI-PGF)"/>
            <person name="Walter F."/>
            <person name="Albersmeier A."/>
            <person name="Kalinowski J."/>
            <person name="Ruckert C."/>
        </authorList>
    </citation>
    <scope>NUCLEOTIDE SEQUENCE</scope>
    <source>
        <strain evidence="8">VKM B-2935</strain>
    </source>
</reference>
<evidence type="ECO:0000256" key="3">
    <source>
        <dbReference type="ARBA" id="ARBA00022475"/>
    </source>
</evidence>
<comment type="similarity">
    <text evidence="2">Belongs to the polysaccharide synthase family.</text>
</comment>
<feature type="transmembrane region" description="Helical" evidence="7">
    <location>
        <begin position="293"/>
        <end position="316"/>
    </location>
</feature>
<protein>
    <submittedName>
        <fullName evidence="8">Oligosaccharide translocase/flippase</fullName>
    </submittedName>
</protein>
<evidence type="ECO:0000256" key="1">
    <source>
        <dbReference type="ARBA" id="ARBA00004651"/>
    </source>
</evidence>
<feature type="transmembrane region" description="Helical" evidence="7">
    <location>
        <begin position="96"/>
        <end position="115"/>
    </location>
</feature>
<evidence type="ECO:0000256" key="5">
    <source>
        <dbReference type="ARBA" id="ARBA00022989"/>
    </source>
</evidence>
<feature type="transmembrane region" description="Helical" evidence="7">
    <location>
        <begin position="220"/>
        <end position="241"/>
    </location>
</feature>
<proteinExistence type="inferred from homology"/>
<keyword evidence="5 7" id="KW-1133">Transmembrane helix</keyword>
<organism evidence="8 9">
    <name type="scientific">Pseudomonas turukhanskensis</name>
    <dbReference type="NCBI Taxonomy" id="1806536"/>
    <lineage>
        <taxon>Bacteria</taxon>
        <taxon>Pseudomonadati</taxon>
        <taxon>Pseudomonadota</taxon>
        <taxon>Gammaproteobacteria</taxon>
        <taxon>Pseudomonadales</taxon>
        <taxon>Pseudomonadaceae</taxon>
        <taxon>Pseudomonas</taxon>
    </lineage>
</organism>
<name>A0A9W6K514_9PSED</name>
<dbReference type="RefSeq" id="WP_271194333.1">
    <property type="nucleotide sequence ID" value="NZ_BSFN01000002.1"/>
</dbReference>
<accession>A0A9W6K514</accession>
<evidence type="ECO:0000313" key="8">
    <source>
        <dbReference type="EMBL" id="GLK88109.1"/>
    </source>
</evidence>
<feature type="transmembrane region" description="Helical" evidence="7">
    <location>
        <begin position="121"/>
        <end position="140"/>
    </location>
</feature>
<feature type="transmembrane region" description="Helical" evidence="7">
    <location>
        <begin position="360"/>
        <end position="383"/>
    </location>
</feature>
<feature type="transmembrane region" description="Helical" evidence="7">
    <location>
        <begin position="16"/>
        <end position="37"/>
    </location>
</feature>
<dbReference type="InterPro" id="IPR002797">
    <property type="entry name" value="Polysacc_synth"/>
</dbReference>
<evidence type="ECO:0000313" key="9">
    <source>
        <dbReference type="Proteomes" id="UP001143328"/>
    </source>
</evidence>
<reference evidence="8" key="2">
    <citation type="submission" date="2023-01" db="EMBL/GenBank/DDBJ databases">
        <authorList>
            <person name="Sun Q."/>
            <person name="Evtushenko L."/>
        </authorList>
    </citation>
    <scope>NUCLEOTIDE SEQUENCE</scope>
    <source>
        <strain evidence="8">VKM B-2935</strain>
    </source>
</reference>
<dbReference type="Proteomes" id="UP001143328">
    <property type="component" value="Unassembled WGS sequence"/>
</dbReference>
<feature type="transmembrane region" description="Helical" evidence="7">
    <location>
        <begin position="152"/>
        <end position="169"/>
    </location>
</feature>
<dbReference type="PANTHER" id="PTHR30250">
    <property type="entry name" value="PST FAMILY PREDICTED COLANIC ACID TRANSPORTER"/>
    <property type="match status" value="1"/>
</dbReference>
<keyword evidence="3" id="KW-1003">Cell membrane</keyword>
<feature type="transmembrane region" description="Helical" evidence="7">
    <location>
        <begin position="43"/>
        <end position="63"/>
    </location>
</feature>
<feature type="transmembrane region" description="Helical" evidence="7">
    <location>
        <begin position="253"/>
        <end position="272"/>
    </location>
</feature>
<evidence type="ECO:0000256" key="7">
    <source>
        <dbReference type="SAM" id="Phobius"/>
    </source>
</evidence>
<dbReference type="GO" id="GO:0005886">
    <property type="term" value="C:plasma membrane"/>
    <property type="evidence" value="ECO:0007669"/>
    <property type="project" value="UniProtKB-SubCell"/>
</dbReference>
<dbReference type="Pfam" id="PF01943">
    <property type="entry name" value="Polysacc_synt"/>
    <property type="match status" value="1"/>
</dbReference>
<sequence>MVNSNQASDKKSRADLFFVYMAYTLRYVYLLLLIPFYGRVLGVEGYGVVLAAMSLMTITWRFVEWGFTTSGIREIAPLGPERYAGLVGRHVSARTLLALLGAIGGAGAIMVSPVLHAHPLTAAAGVALGIVSAFNLGWYFSGTHRPRSAVKLEVLGFAVSLVLVFSLVRGPDDSALVLLALLGSGLVASGAGYWMIRNEIHGARFSIKDGSALVRSSSTMFLYTGTSTLLVASSTYLLSILSTTAEVGSFGAAERLVGVGLALMGPAGQVFVPKIAKLFIEDEAHAFVVIRKGMLLIVGMGVAGLVCSLALGPWVVPLIFGPGFEKSVGILQCMAFLFPISAFNLVVSFYVLIPQHKESVLAKVVLVGAAVSLVCAVPLGMQYGGMGMAIARIGGELIVCASLTYYCWKMGILARIFNVKK</sequence>
<keyword evidence="6 7" id="KW-0472">Membrane</keyword>
<evidence type="ECO:0000256" key="6">
    <source>
        <dbReference type="ARBA" id="ARBA00023136"/>
    </source>
</evidence>
<keyword evidence="9" id="KW-1185">Reference proteome</keyword>
<dbReference type="EMBL" id="BSFN01000002">
    <property type="protein sequence ID" value="GLK88109.1"/>
    <property type="molecule type" value="Genomic_DNA"/>
</dbReference>
<evidence type="ECO:0000256" key="2">
    <source>
        <dbReference type="ARBA" id="ARBA00007430"/>
    </source>
</evidence>
<feature type="transmembrane region" description="Helical" evidence="7">
    <location>
        <begin position="175"/>
        <end position="196"/>
    </location>
</feature>
<comment type="subcellular location">
    <subcellularLocation>
        <location evidence="1">Cell membrane</location>
        <topology evidence="1">Multi-pass membrane protein</topology>
    </subcellularLocation>
</comment>